<dbReference type="AlphaFoldDB" id="A0A8H6SCL1"/>
<keyword evidence="2" id="KW-0472">Membrane</keyword>
<comment type="caution">
    <text evidence="3">The sequence shown here is derived from an EMBL/GenBank/DDBJ whole genome shotgun (WGS) entry which is preliminary data.</text>
</comment>
<organism evidence="3 4">
    <name type="scientific">Mycena indigotica</name>
    <dbReference type="NCBI Taxonomy" id="2126181"/>
    <lineage>
        <taxon>Eukaryota</taxon>
        <taxon>Fungi</taxon>
        <taxon>Dikarya</taxon>
        <taxon>Basidiomycota</taxon>
        <taxon>Agaricomycotina</taxon>
        <taxon>Agaricomycetes</taxon>
        <taxon>Agaricomycetidae</taxon>
        <taxon>Agaricales</taxon>
        <taxon>Marasmiineae</taxon>
        <taxon>Mycenaceae</taxon>
        <taxon>Mycena</taxon>
    </lineage>
</organism>
<accession>A0A8H6SCL1</accession>
<sequence length="184" mass="20011">MSAISSKGHTTQRLDGRISFLRSPRPMQPQALDKRPTMVPVPVAGQPAPAPTTSTTTGLKSPPRRKSADDSQLLLEFTITVLLSFVVLLALLYAVEYYLRLFLTAHPTAPYWAGQLLDTLAGLSPLDVLQVTTGCAGVVFGTMEGVRRLRLARRPRRIRRRMDAELGNAEEADAKGSIGSDVCP</sequence>
<feature type="compositionally biased region" description="Polar residues" evidence="1">
    <location>
        <begin position="1"/>
        <end position="13"/>
    </location>
</feature>
<dbReference type="Proteomes" id="UP000636479">
    <property type="component" value="Unassembled WGS sequence"/>
</dbReference>
<reference evidence="3" key="1">
    <citation type="submission" date="2020-05" db="EMBL/GenBank/DDBJ databases">
        <title>Mycena genomes resolve the evolution of fungal bioluminescence.</title>
        <authorList>
            <person name="Tsai I.J."/>
        </authorList>
    </citation>
    <scope>NUCLEOTIDE SEQUENCE</scope>
    <source>
        <strain evidence="3">171206Taipei</strain>
    </source>
</reference>
<feature type="compositionally biased region" description="Low complexity" evidence="1">
    <location>
        <begin position="40"/>
        <end position="61"/>
    </location>
</feature>
<protein>
    <recommendedName>
        <fullName evidence="5">Transmembrane protein</fullName>
    </recommendedName>
</protein>
<feature type="region of interest" description="Disordered" evidence="1">
    <location>
        <begin position="1"/>
        <end position="66"/>
    </location>
</feature>
<keyword evidence="2" id="KW-1133">Transmembrane helix</keyword>
<evidence type="ECO:0008006" key="5">
    <source>
        <dbReference type="Google" id="ProtNLM"/>
    </source>
</evidence>
<feature type="transmembrane region" description="Helical" evidence="2">
    <location>
        <begin position="73"/>
        <end position="95"/>
    </location>
</feature>
<keyword evidence="2" id="KW-0812">Transmembrane</keyword>
<evidence type="ECO:0000313" key="3">
    <source>
        <dbReference type="EMBL" id="KAF7296944.1"/>
    </source>
</evidence>
<feature type="transmembrane region" description="Helical" evidence="2">
    <location>
        <begin position="128"/>
        <end position="146"/>
    </location>
</feature>
<evidence type="ECO:0000313" key="4">
    <source>
        <dbReference type="Proteomes" id="UP000636479"/>
    </source>
</evidence>
<proteinExistence type="predicted"/>
<keyword evidence="4" id="KW-1185">Reference proteome</keyword>
<evidence type="ECO:0000256" key="2">
    <source>
        <dbReference type="SAM" id="Phobius"/>
    </source>
</evidence>
<name>A0A8H6SCL1_9AGAR</name>
<dbReference type="RefSeq" id="XP_037217303.1">
    <property type="nucleotide sequence ID" value="XM_037365891.1"/>
</dbReference>
<dbReference type="EMBL" id="JACAZF010000008">
    <property type="protein sequence ID" value="KAF7296944.1"/>
    <property type="molecule type" value="Genomic_DNA"/>
</dbReference>
<evidence type="ECO:0000256" key="1">
    <source>
        <dbReference type="SAM" id="MobiDB-lite"/>
    </source>
</evidence>
<gene>
    <name evidence="3" type="ORF">MIND_00926200</name>
</gene>
<dbReference type="GeneID" id="59348407"/>